<dbReference type="SUPFAM" id="SSF52096">
    <property type="entry name" value="ClpP/crotonase"/>
    <property type="match status" value="1"/>
</dbReference>
<proteinExistence type="inferred from homology"/>
<evidence type="ECO:0000256" key="2">
    <source>
        <dbReference type="ARBA" id="ARBA00023098"/>
    </source>
</evidence>
<name>A0ABV8M0T0_9ACTN</name>
<protein>
    <submittedName>
        <fullName evidence="6">Enoyl-CoA hydratase/isomerase family protein</fullName>
    </submittedName>
</protein>
<organism evidence="6 7">
    <name type="scientific">Hamadaea flava</name>
    <dbReference type="NCBI Taxonomy" id="1742688"/>
    <lineage>
        <taxon>Bacteria</taxon>
        <taxon>Bacillati</taxon>
        <taxon>Actinomycetota</taxon>
        <taxon>Actinomycetes</taxon>
        <taxon>Micromonosporales</taxon>
        <taxon>Micromonosporaceae</taxon>
        <taxon>Hamadaea</taxon>
    </lineage>
</organism>
<keyword evidence="3" id="KW-0456">Lyase</keyword>
<dbReference type="Proteomes" id="UP001595816">
    <property type="component" value="Unassembled WGS sequence"/>
</dbReference>
<dbReference type="Gene3D" id="3.90.226.10">
    <property type="entry name" value="2-enoyl-CoA Hydratase, Chain A, domain 1"/>
    <property type="match status" value="1"/>
</dbReference>
<dbReference type="InterPro" id="IPR018376">
    <property type="entry name" value="Enoyl-CoA_hyd/isom_CS"/>
</dbReference>
<dbReference type="Pfam" id="PF00378">
    <property type="entry name" value="ECH_1"/>
    <property type="match status" value="1"/>
</dbReference>
<evidence type="ECO:0000313" key="6">
    <source>
        <dbReference type="EMBL" id="MFC4136967.1"/>
    </source>
</evidence>
<accession>A0ABV8M0T0</accession>
<dbReference type="InterPro" id="IPR001753">
    <property type="entry name" value="Enoyl-CoA_hydra/iso"/>
</dbReference>
<dbReference type="InterPro" id="IPR029045">
    <property type="entry name" value="ClpP/crotonase-like_dom_sf"/>
</dbReference>
<dbReference type="RefSeq" id="WP_253762147.1">
    <property type="nucleotide sequence ID" value="NZ_JAMZDZ010000001.1"/>
</dbReference>
<dbReference type="EMBL" id="JBHSAY010000035">
    <property type="protein sequence ID" value="MFC4136967.1"/>
    <property type="molecule type" value="Genomic_DNA"/>
</dbReference>
<evidence type="ECO:0000313" key="7">
    <source>
        <dbReference type="Proteomes" id="UP001595816"/>
    </source>
</evidence>
<dbReference type="PANTHER" id="PTHR11941">
    <property type="entry name" value="ENOYL-COA HYDRATASE-RELATED"/>
    <property type="match status" value="1"/>
</dbReference>
<reference evidence="7" key="1">
    <citation type="journal article" date="2019" name="Int. J. Syst. Evol. Microbiol.">
        <title>The Global Catalogue of Microorganisms (GCM) 10K type strain sequencing project: providing services to taxonomists for standard genome sequencing and annotation.</title>
        <authorList>
            <consortium name="The Broad Institute Genomics Platform"/>
            <consortium name="The Broad Institute Genome Sequencing Center for Infectious Disease"/>
            <person name="Wu L."/>
            <person name="Ma J."/>
        </authorList>
    </citation>
    <scope>NUCLEOTIDE SEQUENCE [LARGE SCALE GENOMIC DNA]</scope>
    <source>
        <strain evidence="7">CGMCC 4.7289</strain>
    </source>
</reference>
<comment type="caution">
    <text evidence="6">The sequence shown here is derived from an EMBL/GenBank/DDBJ whole genome shotgun (WGS) entry which is preliminary data.</text>
</comment>
<dbReference type="CDD" id="cd06558">
    <property type="entry name" value="crotonase-like"/>
    <property type="match status" value="1"/>
</dbReference>
<evidence type="ECO:0000256" key="5">
    <source>
        <dbReference type="SAM" id="MobiDB-lite"/>
    </source>
</evidence>
<sequence length="263" mass="28016">MTSRSPQDVHPAGDTPPAGVRMEADGPIATITLDRPEVLNAQTTATWESLRDIGSALRADVRVVVLRGEGRAFSAGLDLAHAQANLGELAAVPPDEAEVRIGRFQEAFSWLRRTDIVTIAAVQGHAIGAGFQLALACDFRVVADDARFAMKEVTLGLVPDLTGTKRLVDLVGYSRALELCATGRTVGAEEAERIGLATVRVPRTELDQAARDLAAALLAADRNALIEIKALIAGASHRSYAEQALAERQAQVRRIREIAGLGE</sequence>
<evidence type="ECO:0000256" key="1">
    <source>
        <dbReference type="ARBA" id="ARBA00005254"/>
    </source>
</evidence>
<feature type="region of interest" description="Disordered" evidence="5">
    <location>
        <begin position="1"/>
        <end position="22"/>
    </location>
</feature>
<comment type="similarity">
    <text evidence="1 4">Belongs to the enoyl-CoA hydratase/isomerase family.</text>
</comment>
<keyword evidence="7" id="KW-1185">Reference proteome</keyword>
<keyword evidence="2" id="KW-0443">Lipid metabolism</keyword>
<dbReference type="PANTHER" id="PTHR11941:SF169">
    <property type="entry name" value="(7AS)-7A-METHYL-1,5-DIOXO-2,3,5,6,7,7A-HEXAHYDRO-1H-INDENE-CARBOXYL-COA HYDROLASE"/>
    <property type="match status" value="1"/>
</dbReference>
<gene>
    <name evidence="6" type="ORF">ACFOZ4_40715</name>
</gene>
<dbReference type="PROSITE" id="PS00166">
    <property type="entry name" value="ENOYL_COA_HYDRATASE"/>
    <property type="match status" value="1"/>
</dbReference>
<evidence type="ECO:0000256" key="4">
    <source>
        <dbReference type="RuleBase" id="RU003707"/>
    </source>
</evidence>
<evidence type="ECO:0000256" key="3">
    <source>
        <dbReference type="ARBA" id="ARBA00023239"/>
    </source>
</evidence>